<accession>A0A4C1UB18</accession>
<comment type="caution">
    <text evidence="1">The sequence shown here is derived from an EMBL/GenBank/DDBJ whole genome shotgun (WGS) entry which is preliminary data.</text>
</comment>
<protein>
    <submittedName>
        <fullName evidence="1">Uncharacterized protein</fullName>
    </submittedName>
</protein>
<dbReference type="AlphaFoldDB" id="A0A4C1UB18"/>
<dbReference type="Proteomes" id="UP000299102">
    <property type="component" value="Unassembled WGS sequence"/>
</dbReference>
<gene>
    <name evidence="1" type="ORF">EVAR_12809_1</name>
</gene>
<name>A0A4C1UB18_EUMVA</name>
<proteinExistence type="predicted"/>
<sequence length="186" mass="21346">MAKDRVTSDNYKVVIHPDRVPRGGHERRFNASPTNEIAAVVVNSEQIASRDIVIQAHDVRLTRVPDTHRFYEALEYPTIFVKDKRDTQSNGKGYPLYKPRAPGRWRPYDNSKNPSINKAVWRILCLPLHERHPTVTHLAIHLPNVQGLINFLDLKAVDGQELETFPQACEKLGLLEDDDHWDAIIE</sequence>
<organism evidence="1 2">
    <name type="scientific">Eumeta variegata</name>
    <name type="common">Bagworm moth</name>
    <name type="synonym">Eumeta japonica</name>
    <dbReference type="NCBI Taxonomy" id="151549"/>
    <lineage>
        <taxon>Eukaryota</taxon>
        <taxon>Metazoa</taxon>
        <taxon>Ecdysozoa</taxon>
        <taxon>Arthropoda</taxon>
        <taxon>Hexapoda</taxon>
        <taxon>Insecta</taxon>
        <taxon>Pterygota</taxon>
        <taxon>Neoptera</taxon>
        <taxon>Endopterygota</taxon>
        <taxon>Lepidoptera</taxon>
        <taxon>Glossata</taxon>
        <taxon>Ditrysia</taxon>
        <taxon>Tineoidea</taxon>
        <taxon>Psychidae</taxon>
        <taxon>Oiketicinae</taxon>
        <taxon>Eumeta</taxon>
    </lineage>
</organism>
<evidence type="ECO:0000313" key="1">
    <source>
        <dbReference type="EMBL" id="GBP23528.1"/>
    </source>
</evidence>
<evidence type="ECO:0000313" key="2">
    <source>
        <dbReference type="Proteomes" id="UP000299102"/>
    </source>
</evidence>
<dbReference type="EMBL" id="BGZK01000151">
    <property type="protein sequence ID" value="GBP23528.1"/>
    <property type="molecule type" value="Genomic_DNA"/>
</dbReference>
<dbReference type="OrthoDB" id="1728974at2759"/>
<keyword evidence="2" id="KW-1185">Reference proteome</keyword>
<reference evidence="1 2" key="1">
    <citation type="journal article" date="2019" name="Commun. Biol.">
        <title>The bagworm genome reveals a unique fibroin gene that provides high tensile strength.</title>
        <authorList>
            <person name="Kono N."/>
            <person name="Nakamura H."/>
            <person name="Ohtoshi R."/>
            <person name="Tomita M."/>
            <person name="Numata K."/>
            <person name="Arakawa K."/>
        </authorList>
    </citation>
    <scope>NUCLEOTIDE SEQUENCE [LARGE SCALE GENOMIC DNA]</scope>
</reference>